<dbReference type="RefSeq" id="WP_330171607.1">
    <property type="nucleotide sequence ID" value="NZ_CP137080.1"/>
</dbReference>
<name>A0AAU0MK42_9MICO</name>
<evidence type="ECO:0000259" key="1">
    <source>
        <dbReference type="PROSITE" id="PS51186"/>
    </source>
</evidence>
<feature type="domain" description="N-acetyltransferase" evidence="1">
    <location>
        <begin position="8"/>
        <end position="191"/>
    </location>
</feature>
<evidence type="ECO:0000313" key="2">
    <source>
        <dbReference type="EMBL" id="WOQ70527.1"/>
    </source>
</evidence>
<proteinExistence type="predicted"/>
<reference evidence="2 3" key="1">
    <citation type="submission" date="2023-10" db="EMBL/GenBank/DDBJ databases">
        <title>Y20.</title>
        <authorList>
            <person name="Zhang G."/>
            <person name="Ding Y."/>
        </authorList>
    </citation>
    <scope>NUCLEOTIDE SEQUENCE [LARGE SCALE GENOMIC DNA]</scope>
    <source>
        <strain evidence="2 3">Y20</strain>
    </source>
</reference>
<dbReference type="AlphaFoldDB" id="A0AAU0MK42"/>
<dbReference type="GO" id="GO:0016747">
    <property type="term" value="F:acyltransferase activity, transferring groups other than amino-acyl groups"/>
    <property type="evidence" value="ECO:0007669"/>
    <property type="project" value="InterPro"/>
</dbReference>
<organism evidence="2 3">
    <name type="scientific">Microbacterium limosum</name>
    <dbReference type="NCBI Taxonomy" id="3079935"/>
    <lineage>
        <taxon>Bacteria</taxon>
        <taxon>Bacillati</taxon>
        <taxon>Actinomycetota</taxon>
        <taxon>Actinomycetes</taxon>
        <taxon>Micrococcales</taxon>
        <taxon>Microbacteriaceae</taxon>
        <taxon>Microbacterium</taxon>
    </lineage>
</organism>
<sequence length="361" mass="40144">MTSLPAGITIRPVTIPTRADDPDGADFRAMSGVRNAVYEEISGHTDHSMSAESLLPHYRDDPYEKRMTWLVLDDDEPVGRIGVDLPIERESTLAFVLVELRRAAWGRGIGGAALEMIERVAREHGRQTLQTWVEHPEAPGGRLHPPTGFGSVPAEDHAARFLARRGFALEQVERCSALDLRASWDRVRTLRDDALEAAVGYRVVSWTLPTPSEFTAGYAWMKSRMVTDAPSAALEYDDEVWDAARVATHDERYLEAGQTMLVTAAQHIATGELCAFNELVIAADRSEATHQEDTLVLSRHRGHRLGMLVKCEGLLAWRAIAPDSPRVLTYNAEENRPMLDINEAIGFAPIAYEGAWKKVLR</sequence>
<dbReference type="Proteomes" id="UP001329313">
    <property type="component" value="Chromosome"/>
</dbReference>
<dbReference type="PROSITE" id="PS51186">
    <property type="entry name" value="GNAT"/>
    <property type="match status" value="1"/>
</dbReference>
<protein>
    <submittedName>
        <fullName evidence="2">GNAT family N-acetyltransferase</fullName>
    </submittedName>
</protein>
<dbReference type="Pfam" id="PF00583">
    <property type="entry name" value="Acetyltransf_1"/>
    <property type="match status" value="1"/>
</dbReference>
<gene>
    <name evidence="2" type="ORF">RYJ27_04780</name>
</gene>
<keyword evidence="3" id="KW-1185">Reference proteome</keyword>
<dbReference type="KEGG" id="mliy:RYJ27_04780"/>
<dbReference type="EMBL" id="CP137080">
    <property type="protein sequence ID" value="WOQ70527.1"/>
    <property type="molecule type" value="Genomic_DNA"/>
</dbReference>
<dbReference type="InterPro" id="IPR016181">
    <property type="entry name" value="Acyl_CoA_acyltransferase"/>
</dbReference>
<dbReference type="CDD" id="cd04301">
    <property type="entry name" value="NAT_SF"/>
    <property type="match status" value="1"/>
</dbReference>
<dbReference type="Gene3D" id="3.40.630.30">
    <property type="match status" value="1"/>
</dbReference>
<accession>A0AAU0MK42</accession>
<dbReference type="InterPro" id="IPR000182">
    <property type="entry name" value="GNAT_dom"/>
</dbReference>
<dbReference type="SUPFAM" id="SSF55729">
    <property type="entry name" value="Acyl-CoA N-acyltransferases (Nat)"/>
    <property type="match status" value="1"/>
</dbReference>
<evidence type="ECO:0000313" key="3">
    <source>
        <dbReference type="Proteomes" id="UP001329313"/>
    </source>
</evidence>